<dbReference type="EC" id="2.4.2.31" evidence="6"/>
<dbReference type="EMBL" id="CAJNXB010000713">
    <property type="protein sequence ID" value="CAF3087668.1"/>
    <property type="molecule type" value="Genomic_DNA"/>
</dbReference>
<proteinExistence type="inferred from homology"/>
<keyword evidence="3 6" id="KW-0808">Transferase</keyword>
<sequence>MATSASGEKSDHFILRLTDIVKEPLRFLRPIDGYEEMPLVSLEVAVAPLESFLPSIQRYVDVAKQSCREPVDSLSPDESAAIRLFTMVWEPLDECLYVALNAVLRSPQRSFLKSWFLFLKLFLTAFNRLPSTSRCNVYRWTELDLQLQYKKGKTVIWWGFSSCTASVADLESKRVLGKSGPRTLFSIECFSGKDIRKHSYNPSDDEILLCPGTHFEVVSCIDARADLHIIQLKETMPPFQLLAPVVRFESSFCAQAMAQPIICASLPSKQSTIARARGYEIIHIDSNDPNNESNTKLT</sequence>
<dbReference type="Gene3D" id="3.90.176.10">
    <property type="entry name" value="Toxin ADP-ribosyltransferase, Chain A, domain 1"/>
    <property type="match status" value="1"/>
</dbReference>
<dbReference type="OrthoDB" id="10034889at2759"/>
<comment type="caution">
    <text evidence="7">The sequence shown here is derived from an EMBL/GenBank/DDBJ whole genome shotgun (WGS) entry which is preliminary data.</text>
</comment>
<dbReference type="Proteomes" id="UP000663825">
    <property type="component" value="Unassembled WGS sequence"/>
</dbReference>
<dbReference type="InterPro" id="IPR000768">
    <property type="entry name" value="ART"/>
</dbReference>
<dbReference type="AlphaFoldDB" id="A0A817N272"/>
<keyword evidence="6" id="KW-0520">NAD</keyword>
<evidence type="ECO:0000256" key="4">
    <source>
        <dbReference type="ARBA" id="ARBA00022695"/>
    </source>
</evidence>
<comment type="catalytic activity">
    <reaction evidence="5 6">
        <text>L-arginyl-[protein] + NAD(+) = N(omega)-(ADP-D-ribosyl)-L-arginyl-[protein] + nicotinamide + H(+)</text>
        <dbReference type="Rhea" id="RHEA:19149"/>
        <dbReference type="Rhea" id="RHEA-COMP:10532"/>
        <dbReference type="Rhea" id="RHEA-COMP:15087"/>
        <dbReference type="ChEBI" id="CHEBI:15378"/>
        <dbReference type="ChEBI" id="CHEBI:17154"/>
        <dbReference type="ChEBI" id="CHEBI:29965"/>
        <dbReference type="ChEBI" id="CHEBI:57540"/>
        <dbReference type="ChEBI" id="CHEBI:142554"/>
        <dbReference type="EC" id="2.4.2.31"/>
    </reaction>
</comment>
<dbReference type="PROSITE" id="PS51996">
    <property type="entry name" value="TR_MART"/>
    <property type="match status" value="1"/>
</dbReference>
<gene>
    <name evidence="7" type="ORF">TIS948_LOCUS6133</name>
</gene>
<dbReference type="Pfam" id="PF01129">
    <property type="entry name" value="ART"/>
    <property type="match status" value="1"/>
</dbReference>
<evidence type="ECO:0000256" key="6">
    <source>
        <dbReference type="RuleBase" id="RU361228"/>
    </source>
</evidence>
<organism evidence="7 8">
    <name type="scientific">Rotaria socialis</name>
    <dbReference type="NCBI Taxonomy" id="392032"/>
    <lineage>
        <taxon>Eukaryota</taxon>
        <taxon>Metazoa</taxon>
        <taxon>Spiralia</taxon>
        <taxon>Gnathifera</taxon>
        <taxon>Rotifera</taxon>
        <taxon>Eurotatoria</taxon>
        <taxon>Bdelloidea</taxon>
        <taxon>Philodinida</taxon>
        <taxon>Philodinidae</taxon>
        <taxon>Rotaria</taxon>
    </lineage>
</organism>
<evidence type="ECO:0000256" key="5">
    <source>
        <dbReference type="ARBA" id="ARBA00047597"/>
    </source>
</evidence>
<keyword evidence="2 6" id="KW-0328">Glycosyltransferase</keyword>
<evidence type="ECO:0000256" key="3">
    <source>
        <dbReference type="ARBA" id="ARBA00022679"/>
    </source>
</evidence>
<protein>
    <recommendedName>
        <fullName evidence="6">NAD(P)(+)--arginine ADP-ribosyltransferase</fullName>
        <ecNumber evidence="6">2.4.2.31</ecNumber>
    </recommendedName>
    <alternativeName>
        <fullName evidence="6">Mono(ADP-ribosyl)transferase</fullName>
    </alternativeName>
</protein>
<evidence type="ECO:0000313" key="8">
    <source>
        <dbReference type="Proteomes" id="UP000663825"/>
    </source>
</evidence>
<keyword evidence="4" id="KW-0548">Nucleotidyltransferase</keyword>
<accession>A0A817N272</accession>
<name>A0A817N272_9BILA</name>
<dbReference type="GO" id="GO:0106274">
    <property type="term" value="F:NAD+-protein-arginine ADP-ribosyltransferase activity"/>
    <property type="evidence" value="ECO:0007669"/>
    <property type="project" value="UniProtKB-EC"/>
</dbReference>
<dbReference type="SUPFAM" id="SSF56399">
    <property type="entry name" value="ADP-ribosylation"/>
    <property type="match status" value="1"/>
</dbReference>
<evidence type="ECO:0000256" key="1">
    <source>
        <dbReference type="ARBA" id="ARBA00009558"/>
    </source>
</evidence>
<evidence type="ECO:0000313" key="7">
    <source>
        <dbReference type="EMBL" id="CAF3087668.1"/>
    </source>
</evidence>
<dbReference type="GO" id="GO:0016779">
    <property type="term" value="F:nucleotidyltransferase activity"/>
    <property type="evidence" value="ECO:0007669"/>
    <property type="project" value="UniProtKB-KW"/>
</dbReference>
<keyword evidence="6" id="KW-0521">NADP</keyword>
<reference evidence="7" key="1">
    <citation type="submission" date="2021-02" db="EMBL/GenBank/DDBJ databases">
        <authorList>
            <person name="Nowell W R."/>
        </authorList>
    </citation>
    <scope>NUCLEOTIDE SEQUENCE</scope>
</reference>
<comment type="similarity">
    <text evidence="1 6">Belongs to the Arg-specific ADP-ribosyltransferase family.</text>
</comment>
<evidence type="ECO:0000256" key="2">
    <source>
        <dbReference type="ARBA" id="ARBA00022676"/>
    </source>
</evidence>